<comment type="caution">
    <text evidence="2">The sequence shown here is derived from an EMBL/GenBank/DDBJ whole genome shotgun (WGS) entry which is preliminary data.</text>
</comment>
<feature type="domain" description="Glyoxalase-like" evidence="1">
    <location>
        <begin position="10"/>
        <end position="81"/>
    </location>
</feature>
<name>A0A2T0RGW6_9RHOB</name>
<reference evidence="2 3" key="1">
    <citation type="submission" date="2018-03" db="EMBL/GenBank/DDBJ databases">
        <title>Genomic Encyclopedia of Archaeal and Bacterial Type Strains, Phase II (KMG-II): from individual species to whole genera.</title>
        <authorList>
            <person name="Goeker M."/>
        </authorList>
    </citation>
    <scope>NUCLEOTIDE SEQUENCE [LARGE SCALE GENOMIC DNA]</scope>
    <source>
        <strain evidence="2 3">DSM 29328</strain>
    </source>
</reference>
<gene>
    <name evidence="2" type="ORF">CLV78_11343</name>
</gene>
<dbReference type="InterPro" id="IPR029068">
    <property type="entry name" value="Glyas_Bleomycin-R_OHBP_Dase"/>
</dbReference>
<evidence type="ECO:0000313" key="3">
    <source>
        <dbReference type="Proteomes" id="UP000239480"/>
    </source>
</evidence>
<dbReference type="AlphaFoldDB" id="A0A2T0RGW6"/>
<keyword evidence="3" id="KW-1185">Reference proteome</keyword>
<protein>
    <submittedName>
        <fullName evidence="2">Glyoxalase-like protein</fullName>
    </submittedName>
</protein>
<organism evidence="2 3">
    <name type="scientific">Aliiruegeria haliotis</name>
    <dbReference type="NCBI Taxonomy" id="1280846"/>
    <lineage>
        <taxon>Bacteria</taxon>
        <taxon>Pseudomonadati</taxon>
        <taxon>Pseudomonadota</taxon>
        <taxon>Alphaproteobacteria</taxon>
        <taxon>Rhodobacterales</taxon>
        <taxon>Roseobacteraceae</taxon>
        <taxon>Aliiruegeria</taxon>
    </lineage>
</organism>
<dbReference type="Proteomes" id="UP000239480">
    <property type="component" value="Unassembled WGS sequence"/>
</dbReference>
<dbReference type="InterPro" id="IPR025870">
    <property type="entry name" value="Glyoxalase-like_dom"/>
</dbReference>
<proteinExistence type="predicted"/>
<evidence type="ECO:0000313" key="2">
    <source>
        <dbReference type="EMBL" id="PRY20444.1"/>
    </source>
</evidence>
<evidence type="ECO:0000259" key="1">
    <source>
        <dbReference type="Pfam" id="PF13468"/>
    </source>
</evidence>
<dbReference type="RefSeq" id="WP_106207731.1">
    <property type="nucleotide sequence ID" value="NZ_PVTD01000013.1"/>
</dbReference>
<dbReference type="Pfam" id="PF13468">
    <property type="entry name" value="Glyoxalase_3"/>
    <property type="match status" value="1"/>
</dbReference>
<dbReference type="Gene3D" id="3.10.180.10">
    <property type="entry name" value="2,3-Dihydroxybiphenyl 1,2-Dioxygenase, domain 1"/>
    <property type="match status" value="1"/>
</dbReference>
<dbReference type="EMBL" id="PVTD01000013">
    <property type="protein sequence ID" value="PRY20444.1"/>
    <property type="molecule type" value="Genomic_DNA"/>
</dbReference>
<dbReference type="OrthoDB" id="1426774at2"/>
<accession>A0A2T0RGW6</accession>
<sequence>MHYNLGKAELDHIFLIVRDEAQARSMMDQAGLRVNYSRVHPGQGTRNICACLDDVFIELLWSDGSEVSQATRQVILNDRCNGLGSPVGISWRGKSPIDASDGGTVPYFAPFLPAGVSIPVASKSLDLALPFVFQTPGGTPPIERTDGLVGDRQSPELATLGKCKLLVRDPKHIRDFLAPFEKIEVQEGAPSMQFELLRPDGSIGRVFSWALSERVQPSGA</sequence>